<accession>A0A2M7RND9</accession>
<dbReference type="AlphaFoldDB" id="A0A2M7RND9"/>
<protein>
    <submittedName>
        <fullName evidence="1">Uncharacterized protein</fullName>
    </submittedName>
</protein>
<proteinExistence type="predicted"/>
<name>A0A2M7RND9_9BACT</name>
<dbReference type="Proteomes" id="UP000229371">
    <property type="component" value="Unassembled WGS sequence"/>
</dbReference>
<organism evidence="1 2">
    <name type="scientific">bacterium (Candidatus Gribaldobacteria) CG_4_10_14_0_8_um_filter_33_9</name>
    <dbReference type="NCBI Taxonomy" id="2014266"/>
    <lineage>
        <taxon>Bacteria</taxon>
        <taxon>Candidatus Gribaldobacteria</taxon>
    </lineage>
</organism>
<sequence length="84" mass="9739">MSEPKESGALIENNEITQDLEPLIKECEEKLKINKDIIKTLKENNKKGEKFLENAINKIEEEGKLIQLSLEFLRADKKKLITKE</sequence>
<evidence type="ECO:0000313" key="1">
    <source>
        <dbReference type="EMBL" id="PIZ00681.1"/>
    </source>
</evidence>
<reference evidence="2" key="1">
    <citation type="submission" date="2017-09" db="EMBL/GenBank/DDBJ databases">
        <title>Depth-based differentiation of microbial function through sediment-hosted aquifers and enrichment of novel symbionts in the deep terrestrial subsurface.</title>
        <authorList>
            <person name="Probst A.J."/>
            <person name="Ladd B."/>
            <person name="Jarett J.K."/>
            <person name="Geller-Mcgrath D.E."/>
            <person name="Sieber C.M.K."/>
            <person name="Emerson J.B."/>
            <person name="Anantharaman K."/>
            <person name="Thomas B.C."/>
            <person name="Malmstrom R."/>
            <person name="Stieglmeier M."/>
            <person name="Klingl A."/>
            <person name="Woyke T."/>
            <person name="Ryan C.M."/>
            <person name="Banfield J.F."/>
        </authorList>
    </citation>
    <scope>NUCLEOTIDE SEQUENCE [LARGE SCALE GENOMIC DNA]</scope>
</reference>
<gene>
    <name evidence="1" type="ORF">COY61_01865</name>
</gene>
<comment type="caution">
    <text evidence="1">The sequence shown here is derived from an EMBL/GenBank/DDBJ whole genome shotgun (WGS) entry which is preliminary data.</text>
</comment>
<evidence type="ECO:0000313" key="2">
    <source>
        <dbReference type="Proteomes" id="UP000229371"/>
    </source>
</evidence>
<dbReference type="EMBL" id="PFMI01000050">
    <property type="protein sequence ID" value="PIZ00681.1"/>
    <property type="molecule type" value="Genomic_DNA"/>
</dbReference>